<comment type="caution">
    <text evidence="1">The sequence shown here is derived from an EMBL/GenBank/DDBJ whole genome shotgun (WGS) entry which is preliminary data.</text>
</comment>
<accession>A0A2M9G2L2</accession>
<evidence type="ECO:0000313" key="2">
    <source>
        <dbReference type="Proteomes" id="UP000229498"/>
    </source>
</evidence>
<sequence length="97" mass="11463">MPVPPYSGSFDAGPTLLGNLDAEWDIWYEDRNGRTSKRRITVRSLHGAKYPKYVRAWCHGRRDWRHFNLYNVRNAIDVETGEKVPVTRHLIDWLETH</sequence>
<gene>
    <name evidence="1" type="ORF">CVT23_09350</name>
</gene>
<evidence type="ECO:0008006" key="3">
    <source>
        <dbReference type="Google" id="ProtNLM"/>
    </source>
</evidence>
<proteinExistence type="predicted"/>
<dbReference type="RefSeq" id="WP_109793236.1">
    <property type="nucleotide sequence ID" value="NZ_PHIG01000031.1"/>
</dbReference>
<reference evidence="1 2" key="1">
    <citation type="submission" date="2017-11" db="EMBL/GenBank/DDBJ databases">
        <title>Draft genome sequence of Rhizobiales bacterium SY3-13.</title>
        <authorList>
            <person name="Sun C."/>
        </authorList>
    </citation>
    <scope>NUCLEOTIDE SEQUENCE [LARGE SCALE GENOMIC DNA]</scope>
    <source>
        <strain evidence="1 2">SY3-13</strain>
    </source>
</reference>
<organism evidence="1 2">
    <name type="scientific">Minwuia thermotolerans</name>
    <dbReference type="NCBI Taxonomy" id="2056226"/>
    <lineage>
        <taxon>Bacteria</taxon>
        <taxon>Pseudomonadati</taxon>
        <taxon>Pseudomonadota</taxon>
        <taxon>Alphaproteobacteria</taxon>
        <taxon>Minwuiales</taxon>
        <taxon>Minwuiaceae</taxon>
        <taxon>Minwuia</taxon>
    </lineage>
</organism>
<dbReference type="EMBL" id="PHIG01000031">
    <property type="protein sequence ID" value="PJK29962.1"/>
    <property type="molecule type" value="Genomic_DNA"/>
</dbReference>
<dbReference type="Proteomes" id="UP000229498">
    <property type="component" value="Unassembled WGS sequence"/>
</dbReference>
<protein>
    <recommendedName>
        <fullName evidence="3">WYL domain-containing protein</fullName>
    </recommendedName>
</protein>
<keyword evidence="2" id="KW-1185">Reference proteome</keyword>
<evidence type="ECO:0000313" key="1">
    <source>
        <dbReference type="EMBL" id="PJK29962.1"/>
    </source>
</evidence>
<name>A0A2M9G2L2_9PROT</name>
<dbReference type="AlphaFoldDB" id="A0A2M9G2L2"/>